<comment type="similarity">
    <text evidence="5">Belongs to the AAA ATPase family.</text>
</comment>
<evidence type="ECO:0000256" key="1">
    <source>
        <dbReference type="ARBA" id="ARBA00004173"/>
    </source>
</evidence>
<dbReference type="GeneID" id="7445646"/>
<dbReference type="Proteomes" id="UP000001449">
    <property type="component" value="Chromosome 1"/>
</dbReference>
<dbReference type="eggNOG" id="KOG0737">
    <property type="taxonomic scope" value="Eukaryota"/>
</dbReference>
<keyword evidence="3 5" id="KW-0067">ATP-binding</keyword>
<name>B8BQC0_THAPS</name>
<sequence>NPPGVLLYGPPGCGKSMLVRALAATVGARFLVVSPSCLLRKYVGETNLNVRALFSVARKISPCVIFVDELDGLFRERGGEDHDVGRDLKTEFLQLWDGIRRLSSVLVIGATNRPFDVDPAFLRRMPRRVFVGLPDYNSRVAVLSNMLRRVPLDANFDKSLLASKTCGYSPSDIREVLQAAALYPLR</sequence>
<keyword evidence="4" id="KW-0496">Mitochondrion</keyword>
<evidence type="ECO:0000256" key="2">
    <source>
        <dbReference type="ARBA" id="ARBA00022741"/>
    </source>
</evidence>
<dbReference type="InParanoid" id="B8BQC0"/>
<dbReference type="InterPro" id="IPR051701">
    <property type="entry name" value="Mito_OM_Translocase_MSP1"/>
</dbReference>
<dbReference type="EMBL" id="CM000638">
    <property type="protein sequence ID" value="EED96339.1"/>
    <property type="molecule type" value="Genomic_DNA"/>
</dbReference>
<feature type="non-terminal residue" evidence="7">
    <location>
        <position position="1"/>
    </location>
</feature>
<evidence type="ECO:0000256" key="5">
    <source>
        <dbReference type="RuleBase" id="RU003651"/>
    </source>
</evidence>
<reference evidence="7 8" key="2">
    <citation type="journal article" date="2008" name="Nature">
        <title>The Phaeodactylum genome reveals the evolutionary history of diatom genomes.</title>
        <authorList>
            <person name="Bowler C."/>
            <person name="Allen A.E."/>
            <person name="Badger J.H."/>
            <person name="Grimwood J."/>
            <person name="Jabbari K."/>
            <person name="Kuo A."/>
            <person name="Maheswari U."/>
            <person name="Martens C."/>
            <person name="Maumus F."/>
            <person name="Otillar R.P."/>
            <person name="Rayko E."/>
            <person name="Salamov A."/>
            <person name="Vandepoele K."/>
            <person name="Beszteri B."/>
            <person name="Gruber A."/>
            <person name="Heijde M."/>
            <person name="Katinka M."/>
            <person name="Mock T."/>
            <person name="Valentin K."/>
            <person name="Verret F."/>
            <person name="Berges J.A."/>
            <person name="Brownlee C."/>
            <person name="Cadoret J.P."/>
            <person name="Chiovitti A."/>
            <person name="Choi C.J."/>
            <person name="Coesel S."/>
            <person name="De Martino A."/>
            <person name="Detter J.C."/>
            <person name="Durkin C."/>
            <person name="Falciatore A."/>
            <person name="Fournet J."/>
            <person name="Haruta M."/>
            <person name="Huysman M.J."/>
            <person name="Jenkins B.D."/>
            <person name="Jiroutova K."/>
            <person name="Jorgensen R.E."/>
            <person name="Joubert Y."/>
            <person name="Kaplan A."/>
            <person name="Kroger N."/>
            <person name="Kroth P.G."/>
            <person name="La Roche J."/>
            <person name="Lindquist E."/>
            <person name="Lommer M."/>
            <person name="Martin-Jezequel V."/>
            <person name="Lopez P.J."/>
            <person name="Lucas S."/>
            <person name="Mangogna M."/>
            <person name="McGinnis K."/>
            <person name="Medlin L.K."/>
            <person name="Montsant A."/>
            <person name="Oudot-Le Secq M.P."/>
            <person name="Napoli C."/>
            <person name="Obornik M."/>
            <person name="Parker M.S."/>
            <person name="Petit J.L."/>
            <person name="Porcel B.M."/>
            <person name="Poulsen N."/>
            <person name="Robison M."/>
            <person name="Rychlewski L."/>
            <person name="Rynearson T.A."/>
            <person name="Schmutz J."/>
            <person name="Shapiro H."/>
            <person name="Siaut M."/>
            <person name="Stanley M."/>
            <person name="Sussman M.R."/>
            <person name="Taylor A.R."/>
            <person name="Vardi A."/>
            <person name="von Dassow P."/>
            <person name="Vyverman W."/>
            <person name="Willis A."/>
            <person name="Wyrwicz L.S."/>
            <person name="Rokhsar D.S."/>
            <person name="Weissenbach J."/>
            <person name="Armbrust E.V."/>
            <person name="Green B.R."/>
            <person name="Van de Peer Y."/>
            <person name="Grigoriev I.V."/>
        </authorList>
    </citation>
    <scope>NUCLEOTIDE SEQUENCE [LARGE SCALE GENOMIC DNA]</scope>
    <source>
        <strain evidence="7 8">CCMP1335</strain>
    </source>
</reference>
<dbReference type="PaxDb" id="35128-Thaps260861"/>
<dbReference type="Gene3D" id="3.40.50.300">
    <property type="entry name" value="P-loop containing nucleotide triphosphate hydrolases"/>
    <property type="match status" value="1"/>
</dbReference>
<reference evidence="7 8" key="1">
    <citation type="journal article" date="2004" name="Science">
        <title>The genome of the diatom Thalassiosira pseudonana: ecology, evolution, and metabolism.</title>
        <authorList>
            <person name="Armbrust E.V."/>
            <person name="Berges J.A."/>
            <person name="Bowler C."/>
            <person name="Green B.R."/>
            <person name="Martinez D."/>
            <person name="Putnam N.H."/>
            <person name="Zhou S."/>
            <person name="Allen A.E."/>
            <person name="Apt K.E."/>
            <person name="Bechner M."/>
            <person name="Brzezinski M.A."/>
            <person name="Chaal B.K."/>
            <person name="Chiovitti A."/>
            <person name="Davis A.K."/>
            <person name="Demarest M.S."/>
            <person name="Detter J.C."/>
            <person name="Glavina T."/>
            <person name="Goodstein D."/>
            <person name="Hadi M.Z."/>
            <person name="Hellsten U."/>
            <person name="Hildebrand M."/>
            <person name="Jenkins B.D."/>
            <person name="Jurka J."/>
            <person name="Kapitonov V.V."/>
            <person name="Kroger N."/>
            <person name="Lau W.W."/>
            <person name="Lane T.W."/>
            <person name="Larimer F.W."/>
            <person name="Lippmeier J.C."/>
            <person name="Lucas S."/>
            <person name="Medina M."/>
            <person name="Montsant A."/>
            <person name="Obornik M."/>
            <person name="Parker M.S."/>
            <person name="Palenik B."/>
            <person name="Pazour G.J."/>
            <person name="Richardson P.M."/>
            <person name="Rynearson T.A."/>
            <person name="Saito M.A."/>
            <person name="Schwartz D.C."/>
            <person name="Thamatrakoln K."/>
            <person name="Valentin K."/>
            <person name="Vardi A."/>
            <person name="Wilkerson F.P."/>
            <person name="Rokhsar D.S."/>
        </authorList>
    </citation>
    <scope>NUCLEOTIDE SEQUENCE [LARGE SCALE GENOMIC DNA]</scope>
    <source>
        <strain evidence="7 8">CCMP1335</strain>
    </source>
</reference>
<dbReference type="STRING" id="35128.B8BQC0"/>
<feature type="domain" description="AAA+ ATPase" evidence="6">
    <location>
        <begin position="1"/>
        <end position="135"/>
    </location>
</feature>
<gene>
    <name evidence="7" type="ORF">THAPSDRAFT_260861</name>
</gene>
<dbReference type="InterPro" id="IPR003960">
    <property type="entry name" value="ATPase_AAA_CS"/>
</dbReference>
<protein>
    <submittedName>
        <fullName evidence="7">Msp1 protein-like protein</fullName>
    </submittedName>
</protein>
<evidence type="ECO:0000256" key="4">
    <source>
        <dbReference type="ARBA" id="ARBA00023128"/>
    </source>
</evidence>
<organism evidence="7 8">
    <name type="scientific">Thalassiosira pseudonana</name>
    <name type="common">Marine diatom</name>
    <name type="synonym">Cyclotella nana</name>
    <dbReference type="NCBI Taxonomy" id="35128"/>
    <lineage>
        <taxon>Eukaryota</taxon>
        <taxon>Sar</taxon>
        <taxon>Stramenopiles</taxon>
        <taxon>Ochrophyta</taxon>
        <taxon>Bacillariophyta</taxon>
        <taxon>Coscinodiscophyceae</taxon>
        <taxon>Thalassiosirophycidae</taxon>
        <taxon>Thalassiosirales</taxon>
        <taxon>Thalassiosiraceae</taxon>
        <taxon>Thalassiosira</taxon>
    </lineage>
</organism>
<proteinExistence type="inferred from homology"/>
<dbReference type="InterPro" id="IPR027417">
    <property type="entry name" value="P-loop_NTPase"/>
</dbReference>
<evidence type="ECO:0000313" key="8">
    <source>
        <dbReference type="Proteomes" id="UP000001449"/>
    </source>
</evidence>
<accession>B8BQC0</accession>
<dbReference type="SMART" id="SM00382">
    <property type="entry name" value="AAA"/>
    <property type="match status" value="1"/>
</dbReference>
<dbReference type="GO" id="GO:0005739">
    <property type="term" value="C:mitochondrion"/>
    <property type="evidence" value="ECO:0007669"/>
    <property type="project" value="UniProtKB-SubCell"/>
</dbReference>
<dbReference type="GO" id="GO:0005524">
    <property type="term" value="F:ATP binding"/>
    <property type="evidence" value="ECO:0007669"/>
    <property type="project" value="UniProtKB-KW"/>
</dbReference>
<dbReference type="PANTHER" id="PTHR45644">
    <property type="entry name" value="AAA ATPASE, PUTATIVE (AFU_ORTHOLOGUE AFUA_2G12920)-RELATED-RELATED"/>
    <property type="match status" value="1"/>
</dbReference>
<keyword evidence="8" id="KW-1185">Reference proteome</keyword>
<dbReference type="KEGG" id="tps:THAPSDRAFT_260861"/>
<dbReference type="InterPro" id="IPR003959">
    <property type="entry name" value="ATPase_AAA_core"/>
</dbReference>
<evidence type="ECO:0000259" key="6">
    <source>
        <dbReference type="SMART" id="SM00382"/>
    </source>
</evidence>
<evidence type="ECO:0000256" key="3">
    <source>
        <dbReference type="ARBA" id="ARBA00022840"/>
    </source>
</evidence>
<dbReference type="HOGENOM" id="CLU_000688_21_3_1"/>
<dbReference type="SUPFAM" id="SSF52540">
    <property type="entry name" value="P-loop containing nucleoside triphosphate hydrolases"/>
    <property type="match status" value="1"/>
</dbReference>
<feature type="non-terminal residue" evidence="7">
    <location>
        <position position="186"/>
    </location>
</feature>
<dbReference type="RefSeq" id="XP_002286698.1">
    <property type="nucleotide sequence ID" value="XM_002286662.1"/>
</dbReference>
<dbReference type="AlphaFoldDB" id="B8BQC0"/>
<dbReference type="Pfam" id="PF00004">
    <property type="entry name" value="AAA"/>
    <property type="match status" value="1"/>
</dbReference>
<keyword evidence="2 5" id="KW-0547">Nucleotide-binding</keyword>
<comment type="subcellular location">
    <subcellularLocation>
        <location evidence="1">Mitochondrion</location>
    </subcellularLocation>
</comment>
<dbReference type="InterPro" id="IPR003593">
    <property type="entry name" value="AAA+_ATPase"/>
</dbReference>
<dbReference type="GO" id="GO:0016887">
    <property type="term" value="F:ATP hydrolysis activity"/>
    <property type="evidence" value="ECO:0007669"/>
    <property type="project" value="InterPro"/>
</dbReference>
<dbReference type="PROSITE" id="PS00674">
    <property type="entry name" value="AAA"/>
    <property type="match status" value="1"/>
</dbReference>
<evidence type="ECO:0000313" key="7">
    <source>
        <dbReference type="EMBL" id="EED96339.1"/>
    </source>
</evidence>
<dbReference type="Gene3D" id="1.10.8.60">
    <property type="match status" value="1"/>
</dbReference>